<proteinExistence type="predicted"/>
<accession>A0A922L6G1</accession>
<dbReference type="Proteomes" id="UP000790347">
    <property type="component" value="Unassembled WGS sequence"/>
</dbReference>
<dbReference type="EMBL" id="ASGP02000002">
    <property type="protein sequence ID" value="KAH9521018.1"/>
    <property type="molecule type" value="Genomic_DNA"/>
</dbReference>
<dbReference type="AlphaFoldDB" id="A0A922L6G1"/>
<keyword evidence="3" id="KW-1185">Reference proteome</keyword>
<reference evidence="2" key="2">
    <citation type="journal article" date="2022" name="Res Sq">
        <title>Comparative Genomics Reveals Insights into the Divergent Evolution of Astigmatic Mites and Household Pest Adaptations.</title>
        <authorList>
            <person name="Xiong Q."/>
            <person name="Wan A.T.-Y."/>
            <person name="Liu X.-Y."/>
            <person name="Fung C.S.-H."/>
            <person name="Xiao X."/>
            <person name="Malainual N."/>
            <person name="Hou J."/>
            <person name="Wang L."/>
            <person name="Wang M."/>
            <person name="Yang K."/>
            <person name="Cui Y."/>
            <person name="Leung E."/>
            <person name="Nong W."/>
            <person name="Shin S.-K."/>
            <person name="Au S."/>
            <person name="Jeong K.Y."/>
            <person name="Chew F.T."/>
            <person name="Hui J."/>
            <person name="Leung T.F."/>
            <person name="Tungtrongchitr A."/>
            <person name="Zhong N."/>
            <person name="Liu Z."/>
            <person name="Tsui S."/>
        </authorList>
    </citation>
    <scope>NUCLEOTIDE SEQUENCE</scope>
    <source>
        <strain evidence="2">Derf</strain>
        <tissue evidence="2">Whole organism</tissue>
    </source>
</reference>
<comment type="caution">
    <text evidence="2">The sequence shown here is derived from an EMBL/GenBank/DDBJ whole genome shotgun (WGS) entry which is preliminary data.</text>
</comment>
<organism evidence="2 3">
    <name type="scientific">Dermatophagoides farinae</name>
    <name type="common">American house dust mite</name>
    <dbReference type="NCBI Taxonomy" id="6954"/>
    <lineage>
        <taxon>Eukaryota</taxon>
        <taxon>Metazoa</taxon>
        <taxon>Ecdysozoa</taxon>
        <taxon>Arthropoda</taxon>
        <taxon>Chelicerata</taxon>
        <taxon>Arachnida</taxon>
        <taxon>Acari</taxon>
        <taxon>Acariformes</taxon>
        <taxon>Sarcoptiformes</taxon>
        <taxon>Astigmata</taxon>
        <taxon>Psoroptidia</taxon>
        <taxon>Analgoidea</taxon>
        <taxon>Pyroglyphidae</taxon>
        <taxon>Dermatophagoidinae</taxon>
        <taxon>Dermatophagoides</taxon>
    </lineage>
</organism>
<name>A0A922L6G1_DERFA</name>
<gene>
    <name evidence="2" type="ORF">DERF_004695</name>
</gene>
<evidence type="ECO:0000313" key="3">
    <source>
        <dbReference type="Proteomes" id="UP000790347"/>
    </source>
</evidence>
<evidence type="ECO:0000256" key="1">
    <source>
        <dbReference type="SAM" id="MobiDB-lite"/>
    </source>
</evidence>
<feature type="region of interest" description="Disordered" evidence="1">
    <location>
        <begin position="106"/>
        <end position="129"/>
    </location>
</feature>
<sequence length="137" mass="15736">MATVLLSIATNTFYGFYTTQCKQQLIDIVETAFRIQRHVKTGLETSISNHRQTQFIYSRRRTFINQFIRRRFRPETITPSNQRLDGHLSPAQSYGRPNHLIERGLASSARNAPKLAAEKTKEQSPKRSISVVVGCKR</sequence>
<feature type="compositionally biased region" description="Basic and acidic residues" evidence="1">
    <location>
        <begin position="116"/>
        <end position="125"/>
    </location>
</feature>
<evidence type="ECO:0000313" key="2">
    <source>
        <dbReference type="EMBL" id="KAH9521018.1"/>
    </source>
</evidence>
<protein>
    <submittedName>
        <fullName evidence="2">Uncharacterized protein</fullName>
    </submittedName>
</protein>
<reference evidence="2" key="1">
    <citation type="submission" date="2013-05" db="EMBL/GenBank/DDBJ databases">
        <authorList>
            <person name="Yim A.K.Y."/>
            <person name="Chan T.F."/>
            <person name="Ji K.M."/>
            <person name="Liu X.Y."/>
            <person name="Zhou J.W."/>
            <person name="Li R.Q."/>
            <person name="Yang K.Y."/>
            <person name="Li J."/>
            <person name="Li M."/>
            <person name="Law P.T.W."/>
            <person name="Wu Y.L."/>
            <person name="Cai Z.L."/>
            <person name="Qin H."/>
            <person name="Bao Y."/>
            <person name="Leung R.K.K."/>
            <person name="Ng P.K.S."/>
            <person name="Zou J."/>
            <person name="Zhong X.J."/>
            <person name="Ran P.X."/>
            <person name="Zhong N.S."/>
            <person name="Liu Z.G."/>
            <person name="Tsui S.K.W."/>
        </authorList>
    </citation>
    <scope>NUCLEOTIDE SEQUENCE</scope>
    <source>
        <strain evidence="2">Derf</strain>
        <tissue evidence="2">Whole organism</tissue>
    </source>
</reference>